<dbReference type="EMBL" id="JAVRHQ010000022">
    <property type="protein sequence ID" value="MDT0644219.1"/>
    <property type="molecule type" value="Genomic_DNA"/>
</dbReference>
<gene>
    <name evidence="1" type="ORF">RM553_15385</name>
</gene>
<proteinExistence type="predicted"/>
<accession>A0ABU3CD12</accession>
<evidence type="ECO:0000313" key="1">
    <source>
        <dbReference type="EMBL" id="MDT0644219.1"/>
    </source>
</evidence>
<evidence type="ECO:0000313" key="2">
    <source>
        <dbReference type="Proteomes" id="UP001262889"/>
    </source>
</evidence>
<protein>
    <submittedName>
        <fullName evidence="1">TM1802 family CRISPR-associated protein</fullName>
    </submittedName>
</protein>
<organism evidence="1 2">
    <name type="scientific">Autumnicola tepida</name>
    <dbReference type="NCBI Taxonomy" id="3075595"/>
    <lineage>
        <taxon>Bacteria</taxon>
        <taxon>Pseudomonadati</taxon>
        <taxon>Bacteroidota</taxon>
        <taxon>Flavobacteriia</taxon>
        <taxon>Flavobacteriales</taxon>
        <taxon>Flavobacteriaceae</taxon>
        <taxon>Autumnicola</taxon>
    </lineage>
</organism>
<comment type="caution">
    <text evidence="1">The sequence shown here is derived from an EMBL/GenBank/DDBJ whole genome shotgun (WGS) entry which is preliminary data.</text>
</comment>
<dbReference type="RefSeq" id="WP_311535837.1">
    <property type="nucleotide sequence ID" value="NZ_JAVRHQ010000022.1"/>
</dbReference>
<sequence length="654" mass="76671">MLDTLLKIGEWQSQGKSEWDRFLEFPKVERKDKNGNPVQNFTLPIILDLDTRDVIIDQENLREYNEKDVRMALGNKMKGSNSKAICSSGISKRLGRIFQSFFGKDGSMADSGNLIEAIENEKPSLLDDHLKRLLTELLLLKEVFIERTTDPDKKTINIKTINERFGLSRNEKIVFLETYIKSVDFGYHEPILFSEISNYRTFLEYSYFGDREDEKPKKAKQKLCYASGKINEDVKELNLTTRYSLNKMFVTETKNYASGFDKKKFSINYQVSVENQKKLDYASSYLLNQGYKIRIANLDHVIVPQFMQNSKVDLEMALEGMHKKSDLLFNINSLDEFAKNVNLELDDEVFWINFIAFESDGNFFKSTEIIKDVSSFHISKLLKAFNDVNWEFRETSFVDWDKVMTEYDYDSKERVPRNLNFNSVFKVIPLRKDKEKKNKALELFKTILENRKVNIEILYDYFVELILCHYYRRYGSYTNVQQSSNDYFDFAVRDSVFKYHAFIQFLKKLNLIDMEDSQTNPIQGKLENKYDQAIQEFFTKMSLNTDQKAMFYLGRMLNTVEYIQKGKTKTVIQKVNFNGMDKENIQRLRISLIEKAKQYNAMGKVIFTDNEFGKHFNFNAWNLNPQEAVFFLLTGYSFGVGAQDAEEITEKGTL</sequence>
<dbReference type="Pfam" id="PF09484">
    <property type="entry name" value="Cas_TM1802"/>
    <property type="match status" value="1"/>
</dbReference>
<reference evidence="1 2" key="1">
    <citation type="submission" date="2023-09" db="EMBL/GenBank/DDBJ databases">
        <authorList>
            <person name="Rey-Velasco X."/>
        </authorList>
    </citation>
    <scope>NUCLEOTIDE SEQUENCE [LARGE SCALE GENOMIC DNA]</scope>
    <source>
        <strain evidence="1 2">F363</strain>
    </source>
</reference>
<dbReference type="Proteomes" id="UP001262889">
    <property type="component" value="Unassembled WGS sequence"/>
</dbReference>
<keyword evidence="2" id="KW-1185">Reference proteome</keyword>
<dbReference type="InterPro" id="IPR013389">
    <property type="entry name" value="CRISPR-assoc_prot_Cas8b"/>
</dbReference>
<name>A0ABU3CD12_9FLAO</name>